<dbReference type="InterPro" id="IPR058193">
    <property type="entry name" value="VanY/YodJ_core_dom"/>
</dbReference>
<sequence length="339" mass="37972">MDMKNDRDIQGPESSEQNFNFQLKPGVYEYGHNGRNSFNLILILSLAAGSGTTKSNDFVEKGTTKHNGLNKMQIVSPIDPLNNMLITTQSQKPDTTFVIEKPNPIPKNLNIDVVGMEPSKGVDSLIFSTPSILFKTVDTTHPIEEGYLLQEVEPNLIRLIDLNGLLESGFNFPVLNSEIRVHSLMKDDLIDLINKAQSDGISIYVRSGYRNYWEQQYALNKVNGDTSKVSLPGQSQHQTGLAIDFSTPENEHSIGLYSGFENTKTGKWLVENSWKFGYIQSYVNGHDGIDPLAEPHHYLYVGLEIAKMYHELKDMGWKGDIIDLQQIFSLAVDSGTSEK</sequence>
<dbReference type="Pfam" id="PF02557">
    <property type="entry name" value="VanY"/>
    <property type="match status" value="1"/>
</dbReference>
<dbReference type="InterPro" id="IPR003709">
    <property type="entry name" value="VanY-like_core_dom"/>
</dbReference>
<dbReference type="AlphaFoldDB" id="A0A0G0AW55"/>
<dbReference type="Gene3D" id="3.30.1380.10">
    <property type="match status" value="1"/>
</dbReference>
<evidence type="ECO:0000259" key="2">
    <source>
        <dbReference type="Pfam" id="PF02557"/>
    </source>
</evidence>
<gene>
    <name evidence="3" type="ORF">UR21_C0022G0003</name>
</gene>
<name>A0A0G0AW55_9BACT</name>
<protein>
    <recommendedName>
        <fullName evidence="2">D-alanyl-D-alanine carboxypeptidase-like core domain-containing protein</fullName>
    </recommendedName>
</protein>
<dbReference type="PANTHER" id="PTHR34385:SF1">
    <property type="entry name" value="PEPTIDOGLYCAN L-ALANYL-D-GLUTAMATE ENDOPEPTIDASE CWLK"/>
    <property type="match status" value="1"/>
</dbReference>
<accession>A0A0G0AW55</accession>
<organism evidence="3 4">
    <name type="scientific">Candidatus Woesebacteria bacterium GW2011_GWC2_31_9</name>
    <dbReference type="NCBI Taxonomy" id="1618586"/>
    <lineage>
        <taxon>Bacteria</taxon>
        <taxon>Candidatus Woeseibacteriota</taxon>
    </lineage>
</organism>
<evidence type="ECO:0000313" key="4">
    <source>
        <dbReference type="Proteomes" id="UP000034803"/>
    </source>
</evidence>
<evidence type="ECO:0000256" key="1">
    <source>
        <dbReference type="SAM" id="MobiDB-lite"/>
    </source>
</evidence>
<dbReference type="Proteomes" id="UP000034803">
    <property type="component" value="Unassembled WGS sequence"/>
</dbReference>
<dbReference type="CDD" id="cd14852">
    <property type="entry name" value="LD-carboxypeptidase"/>
    <property type="match status" value="1"/>
</dbReference>
<dbReference type="GO" id="GO:0008233">
    <property type="term" value="F:peptidase activity"/>
    <property type="evidence" value="ECO:0007669"/>
    <property type="project" value="InterPro"/>
</dbReference>
<proteinExistence type="predicted"/>
<reference evidence="3 4" key="1">
    <citation type="journal article" date="2015" name="Nature">
        <title>rRNA introns, odd ribosomes, and small enigmatic genomes across a large radiation of phyla.</title>
        <authorList>
            <person name="Brown C.T."/>
            <person name="Hug L.A."/>
            <person name="Thomas B.C."/>
            <person name="Sharon I."/>
            <person name="Castelle C.J."/>
            <person name="Singh A."/>
            <person name="Wilkins M.J."/>
            <person name="Williams K.H."/>
            <person name="Banfield J.F."/>
        </authorList>
    </citation>
    <scope>NUCLEOTIDE SEQUENCE [LARGE SCALE GENOMIC DNA]</scope>
</reference>
<dbReference type="EMBL" id="LBOI01000022">
    <property type="protein sequence ID" value="KKP30855.1"/>
    <property type="molecule type" value="Genomic_DNA"/>
</dbReference>
<feature type="region of interest" description="Disordered" evidence="1">
    <location>
        <begin position="1"/>
        <end position="20"/>
    </location>
</feature>
<dbReference type="GO" id="GO:0006508">
    <property type="term" value="P:proteolysis"/>
    <property type="evidence" value="ECO:0007669"/>
    <property type="project" value="InterPro"/>
</dbReference>
<dbReference type="PANTHER" id="PTHR34385">
    <property type="entry name" value="D-ALANYL-D-ALANINE CARBOXYPEPTIDASE"/>
    <property type="match status" value="1"/>
</dbReference>
<dbReference type="InterPro" id="IPR009045">
    <property type="entry name" value="Zn_M74/Hedgehog-like"/>
</dbReference>
<feature type="compositionally biased region" description="Basic and acidic residues" evidence="1">
    <location>
        <begin position="1"/>
        <end position="10"/>
    </location>
</feature>
<feature type="domain" description="D-alanyl-D-alanine carboxypeptidase-like core" evidence="2">
    <location>
        <begin position="180"/>
        <end position="302"/>
    </location>
</feature>
<evidence type="ECO:0000313" key="3">
    <source>
        <dbReference type="EMBL" id="KKP30855.1"/>
    </source>
</evidence>
<dbReference type="SUPFAM" id="SSF55166">
    <property type="entry name" value="Hedgehog/DD-peptidase"/>
    <property type="match status" value="1"/>
</dbReference>
<comment type="caution">
    <text evidence="3">The sequence shown here is derived from an EMBL/GenBank/DDBJ whole genome shotgun (WGS) entry which is preliminary data.</text>
</comment>
<dbReference type="InterPro" id="IPR052179">
    <property type="entry name" value="DD-CPase-like"/>
</dbReference>